<dbReference type="InterPro" id="IPR008439">
    <property type="entry name" value="Campylo_MOMP"/>
</dbReference>
<dbReference type="InterPro" id="IPR023614">
    <property type="entry name" value="Porin_dom_sf"/>
</dbReference>
<organism evidence="2 3">
    <name type="scientific">Campylobacter majalis</name>
    <dbReference type="NCBI Taxonomy" id="2790656"/>
    <lineage>
        <taxon>Bacteria</taxon>
        <taxon>Pseudomonadati</taxon>
        <taxon>Campylobacterota</taxon>
        <taxon>Epsilonproteobacteria</taxon>
        <taxon>Campylobacterales</taxon>
        <taxon>Campylobacteraceae</taxon>
        <taxon>Campylobacter</taxon>
    </lineage>
</organism>
<sequence length="397" mass="43562">MKIAKLSLAALVALGAFTSMASATPLEEAIKDVDVSGMARYRYTYNSGKESGKKIHDGKHNFKIITNFKAAIDDNFFGVIGLRYNANDLSSKGNNGIGGETNVDKHFALHQAYLGYTVGNTTITAGKQVLGTYFTDDLIGTGVKIVNSDVEGLTLAALYADALENTAEVDGGLIPTANTKFYKTGNLYGVAAIGSYDPIGFQLWYASLDKVVDLIAVEFNTDIALNDDVAFSFVAQYVNSDADKKAKDTFKTTDGNFYATELGTSLFGADLSAGYIGWKAKNKGTTSFTLEDQGSLIDPGEQFADVADYTLIEGRGNFWFVTAGYTYDKFFVGADYVQGTIKEENKKRNVKESVARLGYDYSKKLKFTTWYSYLTDKEKGGEKDKNHRYRFEAKYSF</sequence>
<gene>
    <name evidence="2" type="primary">porA</name>
    <name evidence="2" type="ORF">LMG7974_00131</name>
</gene>
<dbReference type="RefSeq" id="WP_229931957.1">
    <property type="nucleotide sequence ID" value="NZ_CAJHOF010000001.1"/>
</dbReference>
<dbReference type="EMBL" id="CAJHOF010000001">
    <property type="protein sequence ID" value="CAD7286882.1"/>
    <property type="molecule type" value="Genomic_DNA"/>
</dbReference>
<dbReference type="Pfam" id="PF05538">
    <property type="entry name" value="Campylo_MOMP"/>
    <property type="match status" value="1"/>
</dbReference>
<keyword evidence="1" id="KW-0732">Signal</keyword>
<accession>A0ABM8Q267</accession>
<evidence type="ECO:0000313" key="3">
    <source>
        <dbReference type="Proteomes" id="UP000789803"/>
    </source>
</evidence>
<evidence type="ECO:0000256" key="1">
    <source>
        <dbReference type="SAM" id="SignalP"/>
    </source>
</evidence>
<protein>
    <submittedName>
        <fullName evidence="2">Major outer membrane protein</fullName>
    </submittedName>
</protein>
<proteinExistence type="predicted"/>
<dbReference type="Gene3D" id="2.40.160.10">
    <property type="entry name" value="Porin"/>
    <property type="match status" value="1"/>
</dbReference>
<dbReference type="Proteomes" id="UP000789803">
    <property type="component" value="Unassembled WGS sequence"/>
</dbReference>
<dbReference type="SUPFAM" id="SSF56935">
    <property type="entry name" value="Porins"/>
    <property type="match status" value="1"/>
</dbReference>
<keyword evidence="3" id="KW-1185">Reference proteome</keyword>
<name>A0ABM8Q267_9BACT</name>
<reference evidence="2 3" key="1">
    <citation type="submission" date="2020-11" db="EMBL/GenBank/DDBJ databases">
        <authorList>
            <person name="Peeters C."/>
        </authorList>
    </citation>
    <scope>NUCLEOTIDE SEQUENCE [LARGE SCALE GENOMIC DNA]</scope>
    <source>
        <strain evidence="2 3">LMG 7974</strain>
    </source>
</reference>
<evidence type="ECO:0000313" key="2">
    <source>
        <dbReference type="EMBL" id="CAD7286882.1"/>
    </source>
</evidence>
<comment type="caution">
    <text evidence="2">The sequence shown here is derived from an EMBL/GenBank/DDBJ whole genome shotgun (WGS) entry which is preliminary data.</text>
</comment>
<feature type="signal peptide" evidence="1">
    <location>
        <begin position="1"/>
        <end position="21"/>
    </location>
</feature>
<feature type="chain" id="PRO_5045947663" evidence="1">
    <location>
        <begin position="22"/>
        <end position="397"/>
    </location>
</feature>